<sequence>MAVVDKGLKDEISRLIRLLKERDNDIQEQETTMEELRAAIKISDSQTVVAVEEVRLPIDEVATEVKEHPKIDEWYVEESTPADELARLGQELQDAQDEVRQLNKTVEQLRKQRDRVVELERLQRRANLKLIGRSLVVIEALVRDGTLLVQHVLETVAGRLDAIDSAPSANRPFDEIDGYLENVTGHLKGCIQQAMLDAAALNGVVRNMRLLLPGLADKNDLNNVSRLYGEVQMFKTAVEGLLAPIKEELVGAGGGGAPDQLVFPSSLKSERKKMTSAMNMVSQLIVAMAGFCRRIGARRQATQEEGGGGRDDDDWAGHVQSEVWIEELVASLDKQEASLTEQIGKMYAQLETVRQQRNSLHLVQAAAQEFGVIGAVRS</sequence>
<accession>A0A178BQ90</accession>
<feature type="coiled-coil region" evidence="1">
    <location>
        <begin position="19"/>
        <end position="46"/>
    </location>
</feature>
<comment type="caution">
    <text evidence="2">The sequence shown here is derived from an EMBL/GenBank/DDBJ whole genome shotgun (WGS) entry which is preliminary data.</text>
</comment>
<dbReference type="GeneID" id="34595024"/>
<evidence type="ECO:0000256" key="1">
    <source>
        <dbReference type="SAM" id="Coils"/>
    </source>
</evidence>
<dbReference type="OrthoDB" id="5100105at2759"/>
<gene>
    <name evidence="2" type="ORF">AYO20_11649</name>
</gene>
<evidence type="ECO:0000313" key="3">
    <source>
        <dbReference type="Proteomes" id="UP000185904"/>
    </source>
</evidence>
<organism evidence="2 3">
    <name type="scientific">Fonsecaea nubica</name>
    <dbReference type="NCBI Taxonomy" id="856822"/>
    <lineage>
        <taxon>Eukaryota</taxon>
        <taxon>Fungi</taxon>
        <taxon>Dikarya</taxon>
        <taxon>Ascomycota</taxon>
        <taxon>Pezizomycotina</taxon>
        <taxon>Eurotiomycetes</taxon>
        <taxon>Chaetothyriomycetidae</taxon>
        <taxon>Chaetothyriales</taxon>
        <taxon>Herpotrichiellaceae</taxon>
        <taxon>Fonsecaea</taxon>
    </lineage>
</organism>
<evidence type="ECO:0000313" key="2">
    <source>
        <dbReference type="EMBL" id="OAL19394.1"/>
    </source>
</evidence>
<proteinExistence type="predicted"/>
<feature type="coiled-coil region" evidence="1">
    <location>
        <begin position="85"/>
        <end position="129"/>
    </location>
</feature>
<dbReference type="RefSeq" id="XP_022494151.1">
    <property type="nucleotide sequence ID" value="XM_022649871.1"/>
</dbReference>
<keyword evidence="1" id="KW-0175">Coiled coil</keyword>
<name>A0A178BQ90_9EURO</name>
<dbReference type="EMBL" id="LVCJ01000176">
    <property type="protein sequence ID" value="OAL19394.1"/>
    <property type="molecule type" value="Genomic_DNA"/>
</dbReference>
<dbReference type="Proteomes" id="UP000185904">
    <property type="component" value="Unassembled WGS sequence"/>
</dbReference>
<protein>
    <submittedName>
        <fullName evidence="2">Uncharacterized protein</fullName>
    </submittedName>
</protein>
<dbReference type="AlphaFoldDB" id="A0A178BQ90"/>
<keyword evidence="3" id="KW-1185">Reference proteome</keyword>
<reference evidence="2 3" key="1">
    <citation type="submission" date="2016-03" db="EMBL/GenBank/DDBJ databases">
        <title>The draft genome sequence of Fonsecaea nubica causative agent of cutaneous subcutaneous infection in human host.</title>
        <authorList>
            <person name="Costa F."/>
            <person name="Sybren D.H."/>
            <person name="Raittz R.T."/>
            <person name="Weiss V.A."/>
            <person name="Leao A.C."/>
            <person name="Gomes R."/>
            <person name="De Souza E.M."/>
            <person name="Pedrosa F.O."/>
            <person name="Steffens M.B."/>
            <person name="Bombassaro A."/>
            <person name="Tadra-Sfeir M.Z."/>
            <person name="Moreno L.F."/>
            <person name="Najafzadeh M.J."/>
            <person name="Felipe M.S."/>
            <person name="Teixeira M."/>
            <person name="Sun J."/>
            <person name="Xi L."/>
            <person name="Castro M.A."/>
            <person name="Vicente V.A."/>
        </authorList>
    </citation>
    <scope>NUCLEOTIDE SEQUENCE [LARGE SCALE GENOMIC DNA]</scope>
    <source>
        <strain evidence="2 3">CBS 269.64</strain>
    </source>
</reference>